<evidence type="ECO:0000313" key="11">
    <source>
        <dbReference type="Proteomes" id="UP000737018"/>
    </source>
</evidence>
<dbReference type="InterPro" id="IPR006702">
    <property type="entry name" value="CASP_dom"/>
</dbReference>
<dbReference type="Pfam" id="PF04535">
    <property type="entry name" value="CASP_dom"/>
    <property type="match status" value="1"/>
</dbReference>
<evidence type="ECO:0000256" key="5">
    <source>
        <dbReference type="ARBA" id="ARBA00022692"/>
    </source>
</evidence>
<feature type="transmembrane region" description="Helical" evidence="8">
    <location>
        <begin position="100"/>
        <end position="121"/>
    </location>
</feature>
<comment type="caution">
    <text evidence="10">The sequence shown here is derived from an EMBL/GenBank/DDBJ whole genome shotgun (WGS) entry which is preliminary data.</text>
</comment>
<keyword evidence="11" id="KW-1185">Reference proteome</keyword>
<sequence>MASLEAKFPQNPPLKTQKLVLGAQIGLRILTIAFTLAATWVVLTSRQSTMAFGIPVDARYSYSPTFKFLAFANAIVCVLSVLSLLLVFFLCRQGSNPVKFYYLFLHDLSMTLLVLAGSAAATAEGNIGRNGNTHSGWMPVCDYVGKFCNKMTTSVILSYLAFACLVMLTILSASNSRLIQV</sequence>
<evidence type="ECO:0000256" key="7">
    <source>
        <dbReference type="ARBA" id="ARBA00023136"/>
    </source>
</evidence>
<keyword evidence="6 8" id="KW-1133">Transmembrane helix</keyword>
<evidence type="ECO:0000256" key="4">
    <source>
        <dbReference type="ARBA" id="ARBA00022475"/>
    </source>
</evidence>
<organism evidence="10 11">
    <name type="scientific">Castanea mollissima</name>
    <name type="common">Chinese chestnut</name>
    <dbReference type="NCBI Taxonomy" id="60419"/>
    <lineage>
        <taxon>Eukaryota</taxon>
        <taxon>Viridiplantae</taxon>
        <taxon>Streptophyta</taxon>
        <taxon>Embryophyta</taxon>
        <taxon>Tracheophyta</taxon>
        <taxon>Spermatophyta</taxon>
        <taxon>Magnoliopsida</taxon>
        <taxon>eudicotyledons</taxon>
        <taxon>Gunneridae</taxon>
        <taxon>Pentapetalae</taxon>
        <taxon>rosids</taxon>
        <taxon>fabids</taxon>
        <taxon>Fagales</taxon>
        <taxon>Fagaceae</taxon>
        <taxon>Castanea</taxon>
    </lineage>
</organism>
<accession>A0A8J4QXK1</accession>
<feature type="transmembrane region" description="Helical" evidence="8">
    <location>
        <begin position="156"/>
        <end position="174"/>
    </location>
</feature>
<dbReference type="Proteomes" id="UP000737018">
    <property type="component" value="Unassembled WGS sequence"/>
</dbReference>
<dbReference type="NCBIfam" id="TIGR01569">
    <property type="entry name" value="A_tha_TIGR01569"/>
    <property type="match status" value="1"/>
</dbReference>
<evidence type="ECO:0000256" key="2">
    <source>
        <dbReference type="ARBA" id="ARBA00007651"/>
    </source>
</evidence>
<dbReference type="GO" id="GO:0005886">
    <property type="term" value="C:plasma membrane"/>
    <property type="evidence" value="ECO:0007669"/>
    <property type="project" value="UniProtKB-SubCell"/>
</dbReference>
<gene>
    <name evidence="10" type="ORF">CMV_014654</name>
</gene>
<evidence type="ECO:0000256" key="6">
    <source>
        <dbReference type="ARBA" id="ARBA00022989"/>
    </source>
</evidence>
<dbReference type="PANTHER" id="PTHR36488:SF8">
    <property type="entry name" value="CASP-LIKE PROTEIN 1U1"/>
    <property type="match status" value="1"/>
</dbReference>
<comment type="subunit">
    <text evidence="3 8">Homodimer and heterodimers.</text>
</comment>
<keyword evidence="4 8" id="KW-1003">Cell membrane</keyword>
<proteinExistence type="inferred from homology"/>
<keyword evidence="7 8" id="KW-0472">Membrane</keyword>
<feature type="transmembrane region" description="Helical" evidence="8">
    <location>
        <begin position="21"/>
        <end position="43"/>
    </location>
</feature>
<dbReference type="OrthoDB" id="1904499at2759"/>
<reference evidence="10" key="1">
    <citation type="submission" date="2020-03" db="EMBL/GenBank/DDBJ databases">
        <title>Castanea mollissima Vanexum genome sequencing.</title>
        <authorList>
            <person name="Staton M."/>
        </authorList>
    </citation>
    <scope>NUCLEOTIDE SEQUENCE</scope>
    <source>
        <tissue evidence="10">Leaf</tissue>
    </source>
</reference>
<evidence type="ECO:0000256" key="1">
    <source>
        <dbReference type="ARBA" id="ARBA00004651"/>
    </source>
</evidence>
<comment type="subcellular location">
    <subcellularLocation>
        <location evidence="1 8">Cell membrane</location>
        <topology evidence="1 8">Multi-pass membrane protein</topology>
    </subcellularLocation>
</comment>
<feature type="transmembrane region" description="Helical" evidence="8">
    <location>
        <begin position="68"/>
        <end position="91"/>
    </location>
</feature>
<dbReference type="EMBL" id="JRKL02002062">
    <property type="protein sequence ID" value="KAF3960652.1"/>
    <property type="molecule type" value="Genomic_DNA"/>
</dbReference>
<dbReference type="PANTHER" id="PTHR36488">
    <property type="entry name" value="CASP-LIKE PROTEIN 1U1"/>
    <property type="match status" value="1"/>
</dbReference>
<keyword evidence="5 8" id="KW-0812">Transmembrane</keyword>
<name>A0A8J4QXK1_9ROSI</name>
<dbReference type="InterPro" id="IPR006459">
    <property type="entry name" value="CASP/CASPL"/>
</dbReference>
<evidence type="ECO:0000256" key="3">
    <source>
        <dbReference type="ARBA" id="ARBA00011489"/>
    </source>
</evidence>
<dbReference type="AlphaFoldDB" id="A0A8J4QXK1"/>
<dbReference type="InterPro" id="IPR044173">
    <property type="entry name" value="CASPL"/>
</dbReference>
<comment type="similarity">
    <text evidence="2 8">Belongs to the Casparian strip membrane proteins (CASP) family.</text>
</comment>
<evidence type="ECO:0000256" key="8">
    <source>
        <dbReference type="RuleBase" id="RU361233"/>
    </source>
</evidence>
<feature type="domain" description="Casparian strip membrane protein" evidence="9">
    <location>
        <begin position="22"/>
        <end position="164"/>
    </location>
</feature>
<evidence type="ECO:0000259" key="9">
    <source>
        <dbReference type="Pfam" id="PF04535"/>
    </source>
</evidence>
<protein>
    <recommendedName>
        <fullName evidence="8">CASP-like protein</fullName>
    </recommendedName>
</protein>
<evidence type="ECO:0000313" key="10">
    <source>
        <dbReference type="EMBL" id="KAF3960652.1"/>
    </source>
</evidence>